<organism evidence="6">
    <name type="scientific">marine sediment metagenome</name>
    <dbReference type="NCBI Taxonomy" id="412755"/>
    <lineage>
        <taxon>unclassified sequences</taxon>
        <taxon>metagenomes</taxon>
        <taxon>ecological metagenomes</taxon>
    </lineage>
</organism>
<dbReference type="Gene3D" id="3.20.70.20">
    <property type="match status" value="1"/>
</dbReference>
<dbReference type="EMBL" id="BARS01058757">
    <property type="protein sequence ID" value="GAG41913.1"/>
    <property type="molecule type" value="Genomic_DNA"/>
</dbReference>
<dbReference type="AlphaFoldDB" id="X0XZD2"/>
<dbReference type="Pfam" id="PF02867">
    <property type="entry name" value="Ribonuc_red_lgC"/>
    <property type="match status" value="1"/>
</dbReference>
<accession>X0XZD2</accession>
<dbReference type="SUPFAM" id="SSF51998">
    <property type="entry name" value="PFL-like glycyl radical enzymes"/>
    <property type="match status" value="1"/>
</dbReference>
<evidence type="ECO:0000256" key="3">
    <source>
        <dbReference type="ARBA" id="ARBA00023002"/>
    </source>
</evidence>
<dbReference type="PANTHER" id="PTHR43371:SF1">
    <property type="entry name" value="RIBONUCLEOSIDE-DIPHOSPHATE REDUCTASE"/>
    <property type="match status" value="1"/>
</dbReference>
<dbReference type="GO" id="GO:0031419">
    <property type="term" value="F:cobalamin binding"/>
    <property type="evidence" value="ECO:0007669"/>
    <property type="project" value="UniProtKB-KW"/>
</dbReference>
<comment type="cofactor">
    <cofactor evidence="1">
        <name>adenosylcob(III)alamin</name>
        <dbReference type="ChEBI" id="CHEBI:18408"/>
    </cofactor>
</comment>
<evidence type="ECO:0000259" key="5">
    <source>
        <dbReference type="Pfam" id="PF02867"/>
    </source>
</evidence>
<gene>
    <name evidence="6" type="ORF">S01H1_85505</name>
</gene>
<evidence type="ECO:0000256" key="2">
    <source>
        <dbReference type="ARBA" id="ARBA00022628"/>
    </source>
</evidence>
<comment type="caution">
    <text evidence="6">The sequence shown here is derived from an EMBL/GenBank/DDBJ whole genome shotgun (WGS) entry which is preliminary data.</text>
</comment>
<evidence type="ECO:0000313" key="6">
    <source>
        <dbReference type="EMBL" id="GAG41913.1"/>
    </source>
</evidence>
<dbReference type="PRINTS" id="PR01183">
    <property type="entry name" value="RIBORDTASEM1"/>
</dbReference>
<keyword evidence="4" id="KW-0170">Cobalt</keyword>
<dbReference type="InterPro" id="IPR000788">
    <property type="entry name" value="RNR_lg_C"/>
</dbReference>
<reference evidence="6" key="1">
    <citation type="journal article" date="2014" name="Front. Microbiol.">
        <title>High frequency of phylogenetically diverse reductive dehalogenase-homologous genes in deep subseafloor sedimentary metagenomes.</title>
        <authorList>
            <person name="Kawai M."/>
            <person name="Futagami T."/>
            <person name="Toyoda A."/>
            <person name="Takaki Y."/>
            <person name="Nishi S."/>
            <person name="Hori S."/>
            <person name="Arai W."/>
            <person name="Tsubouchi T."/>
            <person name="Morono Y."/>
            <person name="Uchiyama I."/>
            <person name="Ito T."/>
            <person name="Fujiyama A."/>
            <person name="Inagaki F."/>
            <person name="Takami H."/>
        </authorList>
    </citation>
    <scope>NUCLEOTIDE SEQUENCE</scope>
    <source>
        <strain evidence="6">Expedition CK06-06</strain>
    </source>
</reference>
<feature type="non-terminal residue" evidence="6">
    <location>
        <position position="1"/>
    </location>
</feature>
<keyword evidence="2" id="KW-0846">Cobalamin</keyword>
<keyword evidence="3" id="KW-0560">Oxidoreductase</keyword>
<evidence type="ECO:0000256" key="1">
    <source>
        <dbReference type="ARBA" id="ARBA00001922"/>
    </source>
</evidence>
<sequence>STNPCGEQPLLPYESCNLGSINLVRMLQTTNGSAEIDYVKLAETVKVAVRFLDNVIDVNKFPLPQIEEMTKKTRKIGLGVMGFA</sequence>
<evidence type="ECO:0000256" key="4">
    <source>
        <dbReference type="ARBA" id="ARBA00023285"/>
    </source>
</evidence>
<feature type="domain" description="Ribonucleotide reductase large subunit C-terminal" evidence="5">
    <location>
        <begin position="1"/>
        <end position="84"/>
    </location>
</feature>
<name>X0XZD2_9ZZZZ</name>
<dbReference type="PANTHER" id="PTHR43371">
    <property type="entry name" value="VITAMIN B12-DEPENDENT RIBONUCLEOTIDE REDUCTASE"/>
    <property type="match status" value="1"/>
</dbReference>
<proteinExistence type="predicted"/>
<dbReference type="GO" id="GO:0004748">
    <property type="term" value="F:ribonucleoside-diphosphate reductase activity, thioredoxin disulfide as acceptor"/>
    <property type="evidence" value="ECO:0007669"/>
    <property type="project" value="TreeGrafter"/>
</dbReference>
<dbReference type="InterPro" id="IPR050862">
    <property type="entry name" value="RdRp_reductase_class-2"/>
</dbReference>
<protein>
    <recommendedName>
        <fullName evidence="5">Ribonucleotide reductase large subunit C-terminal domain-containing protein</fullName>
    </recommendedName>
</protein>
<feature type="non-terminal residue" evidence="6">
    <location>
        <position position="84"/>
    </location>
</feature>